<dbReference type="EMBL" id="JAFLVX010000009">
    <property type="protein sequence ID" value="MBO0475994.1"/>
    <property type="molecule type" value="Genomic_DNA"/>
</dbReference>
<reference evidence="3 4" key="1">
    <citation type="submission" date="2021-03" db="EMBL/GenBank/DDBJ databases">
        <title>Enterococcal diversity collection.</title>
        <authorList>
            <person name="Gilmore M.S."/>
            <person name="Schwartzman J."/>
            <person name="Van Tyne D."/>
            <person name="Martin M."/>
            <person name="Earl A.M."/>
            <person name="Manson A.L."/>
            <person name="Straub T."/>
            <person name="Salamzade R."/>
            <person name="Saavedra J."/>
            <person name="Lebreton F."/>
            <person name="Prichula J."/>
            <person name="Schaufler K."/>
            <person name="Gaca A."/>
            <person name="Sgardioli B."/>
            <person name="Wagenaar J."/>
            <person name="Strong T."/>
        </authorList>
    </citation>
    <scope>NUCLEOTIDE SEQUENCE [LARGE SCALE GENOMIC DNA]</scope>
    <source>
        <strain evidence="3 4">DIV0080</strain>
    </source>
</reference>
<dbReference type="RefSeq" id="WP_206964846.1">
    <property type="nucleotide sequence ID" value="NZ_JAFLVX010000009.1"/>
</dbReference>
<gene>
    <name evidence="3" type="ORF">DOK76_02860</name>
</gene>
<dbReference type="Proteomes" id="UP000664857">
    <property type="component" value="Unassembled WGS sequence"/>
</dbReference>
<evidence type="ECO:0000259" key="2">
    <source>
        <dbReference type="Pfam" id="PF08998"/>
    </source>
</evidence>
<evidence type="ECO:0000313" key="4">
    <source>
        <dbReference type="Proteomes" id="UP000664857"/>
    </source>
</evidence>
<feature type="domain" description="Antitoxin epsilon/PezA" evidence="2">
    <location>
        <begin position="22"/>
        <end position="94"/>
    </location>
</feature>
<sequence>MTKESKHFVKMPLMDLEAKINQVELLNELSETVYNRFFNYLLEREIDVKDSDHFLVSLFRQLEENLSIKLFSKELTELADMELYWKHMDAYVEELMALE</sequence>
<evidence type="ECO:0000313" key="3">
    <source>
        <dbReference type="EMBL" id="MBO0475994.1"/>
    </source>
</evidence>
<dbReference type="SUPFAM" id="SSF81710">
    <property type="entry name" value="Plasmid maintenance system epsilon/zeta, antidote epsilon subunit"/>
    <property type="match status" value="1"/>
</dbReference>
<keyword evidence="1" id="KW-1277">Toxin-antitoxin system</keyword>
<accession>A0ABS3HQH0</accession>
<dbReference type="InterPro" id="IPR015090">
    <property type="entry name" value="Epsilon_PezA_dom"/>
</dbReference>
<keyword evidence="4" id="KW-1185">Reference proteome</keyword>
<organism evidence="3 4">
    <name type="scientific">Candidatus Vagococcus giribetii</name>
    <dbReference type="NCBI Taxonomy" id="2230876"/>
    <lineage>
        <taxon>Bacteria</taxon>
        <taxon>Bacillati</taxon>
        <taxon>Bacillota</taxon>
        <taxon>Bacilli</taxon>
        <taxon>Lactobacillales</taxon>
        <taxon>Enterococcaceae</taxon>
        <taxon>Vagococcus</taxon>
    </lineage>
</organism>
<comment type="caution">
    <text evidence="3">The sequence shown here is derived from an EMBL/GenBank/DDBJ whole genome shotgun (WGS) entry which is preliminary data.</text>
</comment>
<protein>
    <recommendedName>
        <fullName evidence="2">Antitoxin epsilon/PezA domain-containing protein</fullName>
    </recommendedName>
</protein>
<evidence type="ECO:0000256" key="1">
    <source>
        <dbReference type="ARBA" id="ARBA00022649"/>
    </source>
</evidence>
<dbReference type="Gene3D" id="1.10.8.130">
    <property type="match status" value="1"/>
</dbReference>
<dbReference type="Pfam" id="PF08998">
    <property type="entry name" value="Epsilon_antitox"/>
    <property type="match status" value="1"/>
</dbReference>
<name>A0ABS3HQH0_9ENTE</name>
<dbReference type="InterPro" id="IPR035569">
    <property type="entry name" value="Antitoxin_epsilon/PezA_dom_sf"/>
</dbReference>
<proteinExistence type="predicted"/>